<dbReference type="Proteomes" id="UP000430368">
    <property type="component" value="Chromosome"/>
</dbReference>
<name>A0ABX6GPM2_9GAMM</name>
<proteinExistence type="predicted"/>
<evidence type="ECO:0000313" key="2">
    <source>
        <dbReference type="Proteomes" id="UP000430368"/>
    </source>
</evidence>
<accession>A0ABX6GPM2</accession>
<dbReference type="EMBL" id="CP041764">
    <property type="protein sequence ID" value="QHA88192.1"/>
    <property type="molecule type" value="Genomic_DNA"/>
</dbReference>
<dbReference type="RefSeq" id="WP_160030114.1">
    <property type="nucleotide sequence ID" value="NZ_CP041764.1"/>
</dbReference>
<keyword evidence="2" id="KW-1185">Reference proteome</keyword>
<protein>
    <submittedName>
        <fullName evidence="1">Uncharacterized protein</fullName>
    </submittedName>
</protein>
<reference evidence="1 2" key="1">
    <citation type="submission" date="2019-07" db="EMBL/GenBank/DDBJ databases">
        <title>Serratia dokdonensis sp. nov., an elicitor of systemic resistance in Nicotiana Tabacum.</title>
        <authorList>
            <person name="Son J.-S."/>
            <person name="Hwang Y.-J."/>
            <person name="Lee S.-Y."/>
            <person name="Ghim S.-Y."/>
        </authorList>
    </citation>
    <scope>NUCLEOTIDE SEQUENCE [LARGE SCALE GENOMIC DNA]</scope>
    <source>
        <strain evidence="1 2">KUDC3025</strain>
    </source>
</reference>
<sequence length="198" mass="22979">MNSSINPLPNGKHPTNRELQLMRLGYAEYQPRLMSIKKNNPERYAAVMDGRKRFYQHGWACPTCGNSERYTRNLACAYCAGQRIPLCFKIIEGVGSVYTPLSEERSAEYQARRQELMYQRDLRSRIRKLGEIRCGWWVFRDGDFLGQNLAGVAVAISLHEPDSFTVRNLRKQDPAFNTIWEHVHDALRLNPEAIYEPE</sequence>
<evidence type="ECO:0000313" key="1">
    <source>
        <dbReference type="EMBL" id="QHA88192.1"/>
    </source>
</evidence>
<organism evidence="1 2">
    <name type="scientific">Serratia rhizosphaerae</name>
    <dbReference type="NCBI Taxonomy" id="2597702"/>
    <lineage>
        <taxon>Bacteria</taxon>
        <taxon>Pseudomonadati</taxon>
        <taxon>Pseudomonadota</taxon>
        <taxon>Gammaproteobacteria</taxon>
        <taxon>Enterobacterales</taxon>
        <taxon>Yersiniaceae</taxon>
        <taxon>Serratia</taxon>
    </lineage>
</organism>
<gene>
    <name evidence="1" type="ORF">FO014_15180</name>
</gene>